<evidence type="ECO:0000256" key="1">
    <source>
        <dbReference type="SAM" id="MobiDB-lite"/>
    </source>
</evidence>
<keyword evidence="3" id="KW-1185">Reference proteome</keyword>
<evidence type="ECO:0000313" key="2">
    <source>
        <dbReference type="EMBL" id="KAL3816531.1"/>
    </source>
</evidence>
<name>A0ABD3RWG6_9STRA</name>
<evidence type="ECO:0000313" key="3">
    <source>
        <dbReference type="Proteomes" id="UP001530377"/>
    </source>
</evidence>
<comment type="caution">
    <text evidence="2">The sequence shown here is derived from an EMBL/GenBank/DDBJ whole genome shotgun (WGS) entry which is preliminary data.</text>
</comment>
<gene>
    <name evidence="2" type="ORF">ACHAXA_011830</name>
</gene>
<reference evidence="2 3" key="1">
    <citation type="submission" date="2024-10" db="EMBL/GenBank/DDBJ databases">
        <title>Updated reference genomes for cyclostephanoid diatoms.</title>
        <authorList>
            <person name="Roberts W.R."/>
            <person name="Alverson A.J."/>
        </authorList>
    </citation>
    <scope>NUCLEOTIDE SEQUENCE [LARGE SCALE GENOMIC DNA]</scope>
    <source>
        <strain evidence="2 3">AJA228-03</strain>
    </source>
</reference>
<sequence length="331" mass="36022">MLNDEVDCTDGATGYVVGGDVYCVVTEENWSDAGDDNVGLMDIVDDDATNEANLGLLILEGEDCHGGCNDDDDDEEGRGGGRCHDVKAEEEDNRPGNESTSLSIPATLFLPSEIRSVIASGVTNEQGGNNGGDTFVARVQTAGRFGPFDMAHMAVIVVIFASSLSLGLWRTRVWENEAIRLRGELRRTNSLLPFTLALLKERGALLEKQGQLEEAIERALRMDSGTPSPEDAFPPVQSDKDKILSIKTCYIEATISLGQCSKEWQEWWHKAPNGSDTKLEDSHDSENGDAFIGDLNSDGIVGRFDRVLSKLINGCESCADDVTSNLSLWNW</sequence>
<feature type="compositionally biased region" description="Basic and acidic residues" evidence="1">
    <location>
        <begin position="77"/>
        <end position="87"/>
    </location>
</feature>
<dbReference type="EMBL" id="JALLPB020000143">
    <property type="protein sequence ID" value="KAL3816531.1"/>
    <property type="molecule type" value="Genomic_DNA"/>
</dbReference>
<organism evidence="2 3">
    <name type="scientific">Cyclostephanos tholiformis</name>
    <dbReference type="NCBI Taxonomy" id="382380"/>
    <lineage>
        <taxon>Eukaryota</taxon>
        <taxon>Sar</taxon>
        <taxon>Stramenopiles</taxon>
        <taxon>Ochrophyta</taxon>
        <taxon>Bacillariophyta</taxon>
        <taxon>Coscinodiscophyceae</taxon>
        <taxon>Thalassiosirophycidae</taxon>
        <taxon>Stephanodiscales</taxon>
        <taxon>Stephanodiscaceae</taxon>
        <taxon>Cyclostephanos</taxon>
    </lineage>
</organism>
<protein>
    <submittedName>
        <fullName evidence="2">Uncharacterized protein</fullName>
    </submittedName>
</protein>
<accession>A0ABD3RWG6</accession>
<dbReference type="AlphaFoldDB" id="A0ABD3RWG6"/>
<feature type="region of interest" description="Disordered" evidence="1">
    <location>
        <begin position="65"/>
        <end position="102"/>
    </location>
</feature>
<proteinExistence type="predicted"/>
<dbReference type="Proteomes" id="UP001530377">
    <property type="component" value="Unassembled WGS sequence"/>
</dbReference>